<evidence type="ECO:0000313" key="1">
    <source>
        <dbReference type="EMBL" id="MCQ6957314.1"/>
    </source>
</evidence>
<accession>A0ABT1SY96</accession>
<sequence>MDNTSKGMGINFYEIKTQLPDLGFTEPPVVDQLREAMFTGYDCAALRTDRDKIRIQINLDKNLLETLNSSIMTPSYIPGANCAIRSSPPTCP</sequence>
<protein>
    <submittedName>
        <fullName evidence="1">Uncharacterized protein</fullName>
    </submittedName>
</protein>
<dbReference type="RefSeq" id="WP_256537521.1">
    <property type="nucleotide sequence ID" value="NZ_JANHOH010000001.1"/>
</dbReference>
<dbReference type="Proteomes" id="UP001204376">
    <property type="component" value="Unassembled WGS sequence"/>
</dbReference>
<name>A0ABT1SY96_9SPHI</name>
<keyword evidence="2" id="KW-1185">Reference proteome</keyword>
<gene>
    <name evidence="1" type="ORF">NPE20_05075</name>
</gene>
<reference evidence="1 2" key="1">
    <citation type="submission" date="2022-07" db="EMBL/GenBank/DDBJ databases">
        <title>Mucilaginibacter sp. JC4.</title>
        <authorList>
            <person name="Le V."/>
            <person name="Ko S.-R."/>
            <person name="Ahn C.-Y."/>
            <person name="Oh H.-M."/>
        </authorList>
    </citation>
    <scope>NUCLEOTIDE SEQUENCE [LARGE SCALE GENOMIC DNA]</scope>
    <source>
        <strain evidence="1 2">JC4</strain>
    </source>
</reference>
<evidence type="ECO:0000313" key="2">
    <source>
        <dbReference type="Proteomes" id="UP001204376"/>
    </source>
</evidence>
<comment type="caution">
    <text evidence="1">The sequence shown here is derived from an EMBL/GenBank/DDBJ whole genome shotgun (WGS) entry which is preliminary data.</text>
</comment>
<proteinExistence type="predicted"/>
<dbReference type="EMBL" id="JANHOH010000001">
    <property type="protein sequence ID" value="MCQ6957314.1"/>
    <property type="molecule type" value="Genomic_DNA"/>
</dbReference>
<organism evidence="1 2">
    <name type="scientific">Mucilaginibacter aquariorum</name>
    <dbReference type="NCBI Taxonomy" id="2967225"/>
    <lineage>
        <taxon>Bacteria</taxon>
        <taxon>Pseudomonadati</taxon>
        <taxon>Bacteroidota</taxon>
        <taxon>Sphingobacteriia</taxon>
        <taxon>Sphingobacteriales</taxon>
        <taxon>Sphingobacteriaceae</taxon>
        <taxon>Mucilaginibacter</taxon>
    </lineage>
</organism>